<name>A0A9C9EKS1_UNCW3</name>
<dbReference type="InterPro" id="IPR020625">
    <property type="entry name" value="Schiff_base-form_aldolases_AS"/>
</dbReference>
<comment type="catalytic activity">
    <reaction evidence="11 12">
        <text>L-aspartate 4-semialdehyde + pyruvate = (2S,4S)-4-hydroxy-2,3,4,5-tetrahydrodipicolinate + H2O + H(+)</text>
        <dbReference type="Rhea" id="RHEA:34171"/>
        <dbReference type="ChEBI" id="CHEBI:15361"/>
        <dbReference type="ChEBI" id="CHEBI:15377"/>
        <dbReference type="ChEBI" id="CHEBI:15378"/>
        <dbReference type="ChEBI" id="CHEBI:67139"/>
        <dbReference type="ChEBI" id="CHEBI:537519"/>
        <dbReference type="EC" id="4.3.3.7"/>
    </reaction>
</comment>
<evidence type="ECO:0000256" key="12">
    <source>
        <dbReference type="HAMAP-Rule" id="MF_00418"/>
    </source>
</evidence>
<feature type="active site" description="Proton donor/acceptor" evidence="12 14">
    <location>
        <position position="132"/>
    </location>
</feature>
<feature type="binding site" evidence="12 15">
    <location>
        <position position="203"/>
    </location>
    <ligand>
        <name>pyruvate</name>
        <dbReference type="ChEBI" id="CHEBI:15361"/>
    </ligand>
</feature>
<comment type="caution">
    <text evidence="16">The sequence shown here is derived from an EMBL/GenBank/DDBJ whole genome shotgun (WGS) entry which is preliminary data.</text>
</comment>
<comment type="subunit">
    <text evidence="12">Homotetramer; dimer of dimers.</text>
</comment>
<evidence type="ECO:0000256" key="13">
    <source>
        <dbReference type="PIRNR" id="PIRNR001365"/>
    </source>
</evidence>
<organism evidence="16 17">
    <name type="scientific">candidate division WOR-3 bacterium</name>
    <dbReference type="NCBI Taxonomy" id="2052148"/>
    <lineage>
        <taxon>Bacteria</taxon>
        <taxon>Bacteria division WOR-3</taxon>
    </lineage>
</organism>
<comment type="caution">
    <text evidence="12">Was originally thought to be a dihydrodipicolinate synthase (DHDPS), catalyzing the condensation of (S)-aspartate-beta-semialdehyde [(S)-ASA] and pyruvate to dihydrodipicolinate (DHDP). However, it was shown in E.coli that the product of the enzymatic reaction is not dihydrodipicolinate but in fact (4S)-4-hydroxy-2,3,4,5-tetrahydro-(2S)-dipicolinic acid (HTPA), and that the consecutive dehydration reaction leading to DHDP is not spontaneous but catalyzed by DapB.</text>
</comment>
<dbReference type="InterPro" id="IPR013785">
    <property type="entry name" value="Aldolase_TIM"/>
</dbReference>
<evidence type="ECO:0000256" key="15">
    <source>
        <dbReference type="PIRSR" id="PIRSR001365-2"/>
    </source>
</evidence>
<dbReference type="EC" id="4.3.3.7" evidence="4 12"/>
<dbReference type="PANTHER" id="PTHR12128">
    <property type="entry name" value="DIHYDRODIPICOLINATE SYNTHASE"/>
    <property type="match status" value="1"/>
</dbReference>
<dbReference type="GO" id="GO:0019877">
    <property type="term" value="P:diaminopimelate biosynthetic process"/>
    <property type="evidence" value="ECO:0007669"/>
    <property type="project" value="UniProtKB-UniRule"/>
</dbReference>
<dbReference type="GO" id="GO:0009089">
    <property type="term" value="P:lysine biosynthetic process via diaminopimelate"/>
    <property type="evidence" value="ECO:0007669"/>
    <property type="project" value="UniProtKB-UniRule"/>
</dbReference>
<dbReference type="EMBL" id="DRIG01000014">
    <property type="protein sequence ID" value="HEC77705.1"/>
    <property type="molecule type" value="Genomic_DNA"/>
</dbReference>
<dbReference type="NCBIfam" id="TIGR00674">
    <property type="entry name" value="dapA"/>
    <property type="match status" value="1"/>
</dbReference>
<dbReference type="SUPFAM" id="SSF51569">
    <property type="entry name" value="Aldolase"/>
    <property type="match status" value="1"/>
</dbReference>
<comment type="similarity">
    <text evidence="3 12 13">Belongs to the DapA family.</text>
</comment>
<evidence type="ECO:0000313" key="17">
    <source>
        <dbReference type="Proteomes" id="UP000885826"/>
    </source>
</evidence>
<evidence type="ECO:0000256" key="2">
    <source>
        <dbReference type="ARBA" id="ARBA00005120"/>
    </source>
</evidence>
<evidence type="ECO:0000256" key="14">
    <source>
        <dbReference type="PIRSR" id="PIRSR001365-1"/>
    </source>
</evidence>
<evidence type="ECO:0000256" key="4">
    <source>
        <dbReference type="ARBA" id="ARBA00012086"/>
    </source>
</evidence>
<dbReference type="GO" id="GO:0005829">
    <property type="term" value="C:cytosol"/>
    <property type="evidence" value="ECO:0007669"/>
    <property type="project" value="TreeGrafter"/>
</dbReference>
<dbReference type="Gene3D" id="3.20.20.70">
    <property type="entry name" value="Aldolase class I"/>
    <property type="match status" value="1"/>
</dbReference>
<gene>
    <name evidence="12" type="primary">dapA</name>
    <name evidence="16" type="ORF">ENI34_01005</name>
</gene>
<dbReference type="AlphaFoldDB" id="A0A9C9EKS1"/>
<evidence type="ECO:0000256" key="3">
    <source>
        <dbReference type="ARBA" id="ARBA00007592"/>
    </source>
</evidence>
<dbReference type="InterPro" id="IPR005263">
    <property type="entry name" value="DapA"/>
</dbReference>
<comment type="function">
    <text evidence="1 12">Catalyzes the condensation of (S)-aspartate-beta-semialdehyde [(S)-ASA] and pyruvate to 4-hydroxy-tetrahydrodipicolinate (HTPA).</text>
</comment>
<feature type="site" description="Part of a proton relay during catalysis" evidence="12">
    <location>
        <position position="106"/>
    </location>
</feature>
<evidence type="ECO:0000313" key="16">
    <source>
        <dbReference type="EMBL" id="HEC77705.1"/>
    </source>
</evidence>
<comment type="subcellular location">
    <subcellularLocation>
        <location evidence="12">Cytoplasm</location>
    </subcellularLocation>
</comment>
<dbReference type="GO" id="GO:0008840">
    <property type="term" value="F:4-hydroxy-tetrahydrodipicolinate synthase activity"/>
    <property type="evidence" value="ECO:0007669"/>
    <property type="project" value="UniProtKB-UniRule"/>
</dbReference>
<sequence length="292" mass="31789">MYKGSFVAIVTPFKDNGLDEEGLRKNIRFLVDKGSNGIVACATTGESPSLSEDEFERVIKIALEEVDNRVPVIAGAGTNSTAKTIKLVQKVEKFGAQGALVVAPYYNKPTQEGLYQHFRRVSEASGIPIIVYNVPSRTGCNISPDTVVRLANDCKNIVGLKAASGNLDQVSDVIRQCSEEFDVLSGDDSLTFPMLAIGAKGVISVIANILPNEVALMCRLFFEGNIKEARKIHLKLFPLVKALFIETNPVPVKKAMELMGMPSGKPRLPLVEMSQVNVPILKKKLIEFGVEL</sequence>
<evidence type="ECO:0000256" key="8">
    <source>
        <dbReference type="ARBA" id="ARBA00023154"/>
    </source>
</evidence>
<keyword evidence="7 12" id="KW-0220">Diaminopimelate biosynthesis</keyword>
<keyword evidence="5 12" id="KW-0963">Cytoplasm</keyword>
<dbReference type="InterPro" id="IPR002220">
    <property type="entry name" value="DapA-like"/>
</dbReference>
<accession>A0A9C9EKS1</accession>
<evidence type="ECO:0000256" key="9">
    <source>
        <dbReference type="ARBA" id="ARBA00023239"/>
    </source>
</evidence>
<evidence type="ECO:0000256" key="10">
    <source>
        <dbReference type="ARBA" id="ARBA00023270"/>
    </source>
</evidence>
<dbReference type="PRINTS" id="PR00146">
    <property type="entry name" value="DHPICSNTHASE"/>
</dbReference>
<feature type="binding site" evidence="12 15">
    <location>
        <position position="44"/>
    </location>
    <ligand>
        <name>pyruvate</name>
        <dbReference type="ChEBI" id="CHEBI:15361"/>
    </ligand>
</feature>
<dbReference type="HAMAP" id="MF_00418">
    <property type="entry name" value="DapA"/>
    <property type="match status" value="1"/>
</dbReference>
<evidence type="ECO:0000256" key="6">
    <source>
        <dbReference type="ARBA" id="ARBA00022605"/>
    </source>
</evidence>
<dbReference type="CDD" id="cd00950">
    <property type="entry name" value="DHDPS"/>
    <property type="match status" value="1"/>
</dbReference>
<dbReference type="PROSITE" id="PS00666">
    <property type="entry name" value="DHDPS_2"/>
    <property type="match status" value="1"/>
</dbReference>
<dbReference type="SMART" id="SM01130">
    <property type="entry name" value="DHDPS"/>
    <property type="match status" value="1"/>
</dbReference>
<feature type="site" description="Part of a proton relay during catalysis" evidence="12">
    <location>
        <position position="43"/>
    </location>
</feature>
<evidence type="ECO:0000256" key="5">
    <source>
        <dbReference type="ARBA" id="ARBA00022490"/>
    </source>
</evidence>
<keyword evidence="8 12" id="KW-0457">Lysine biosynthesis</keyword>
<keyword evidence="6 12" id="KW-0028">Amino-acid biosynthesis</keyword>
<dbReference type="PIRSF" id="PIRSF001365">
    <property type="entry name" value="DHDPS"/>
    <property type="match status" value="1"/>
</dbReference>
<reference evidence="16" key="1">
    <citation type="journal article" date="2020" name="mSystems">
        <title>Genome- and Community-Level Interaction Insights into Carbon Utilization and Element Cycling Functions of Hydrothermarchaeota in Hydrothermal Sediment.</title>
        <authorList>
            <person name="Zhou Z."/>
            <person name="Liu Y."/>
            <person name="Xu W."/>
            <person name="Pan J."/>
            <person name="Luo Z.H."/>
            <person name="Li M."/>
        </authorList>
    </citation>
    <scope>NUCLEOTIDE SEQUENCE</scope>
    <source>
        <strain evidence="16">HyVt-388</strain>
    </source>
</reference>
<evidence type="ECO:0000256" key="11">
    <source>
        <dbReference type="ARBA" id="ARBA00047836"/>
    </source>
</evidence>
<comment type="pathway">
    <text evidence="2 12">Amino-acid biosynthesis; L-lysine biosynthesis via DAP pathway; (S)-tetrahydrodipicolinate from L-aspartate: step 3/4.</text>
</comment>
<proteinExistence type="inferred from homology"/>
<dbReference type="Proteomes" id="UP000885826">
    <property type="component" value="Unassembled WGS sequence"/>
</dbReference>
<evidence type="ECO:0000256" key="7">
    <source>
        <dbReference type="ARBA" id="ARBA00022915"/>
    </source>
</evidence>
<keyword evidence="10 12" id="KW-0704">Schiff base</keyword>
<keyword evidence="9 12" id="KW-0456">Lyase</keyword>
<evidence type="ECO:0000256" key="1">
    <source>
        <dbReference type="ARBA" id="ARBA00003294"/>
    </source>
</evidence>
<protein>
    <recommendedName>
        <fullName evidence="4 12">4-hydroxy-tetrahydrodipicolinate synthase</fullName>
        <shortName evidence="12">HTPA synthase</shortName>
        <ecNumber evidence="4 12">4.3.3.7</ecNumber>
    </recommendedName>
</protein>
<dbReference type="Pfam" id="PF00701">
    <property type="entry name" value="DHDPS"/>
    <property type="match status" value="1"/>
</dbReference>
<feature type="active site" description="Schiff-base intermediate with substrate" evidence="12 14">
    <location>
        <position position="161"/>
    </location>
</feature>
<dbReference type="PANTHER" id="PTHR12128:SF66">
    <property type="entry name" value="4-HYDROXY-2-OXOGLUTARATE ALDOLASE, MITOCHONDRIAL"/>
    <property type="match status" value="1"/>
</dbReference>